<feature type="domain" description="DUF5983" evidence="1">
    <location>
        <begin position="13"/>
        <end position="98"/>
    </location>
</feature>
<gene>
    <name evidence="2" type="ORF">IRZ65_25055</name>
</gene>
<evidence type="ECO:0000313" key="3">
    <source>
        <dbReference type="Proteomes" id="UP000626180"/>
    </source>
</evidence>
<dbReference type="Proteomes" id="UP000626180">
    <property type="component" value="Unassembled WGS sequence"/>
</dbReference>
<dbReference type="InterPro" id="IPR046025">
    <property type="entry name" value="DUF5983"/>
</dbReference>
<accession>A0ABS0FUH4</accession>
<dbReference type="EMBL" id="JADMCD010000031">
    <property type="protein sequence ID" value="MBF8643919.1"/>
    <property type="molecule type" value="Genomic_DNA"/>
</dbReference>
<comment type="caution">
    <text evidence="2">The sequence shown here is derived from an EMBL/GenBank/DDBJ whole genome shotgun (WGS) entry which is preliminary data.</text>
</comment>
<sequence>MSTTDRSLDIISMPVISNHHLDDVTASRLLSEGDDNPWCLCATYQSGMILELGDVDLEKEIPRCLIDLRHWLQDRNFPMWVMLEPAGVVHPDLPLYDW</sequence>
<proteinExistence type="predicted"/>
<protein>
    <recommendedName>
        <fullName evidence="1">DUF5983 domain-containing protein</fullName>
    </recommendedName>
</protein>
<reference evidence="2 3" key="1">
    <citation type="submission" date="2020-10" db="EMBL/GenBank/DDBJ databases">
        <title>Genome sequences of Pseudomonas isolates.</title>
        <authorList>
            <person name="Wessels L."/>
            <person name="Reich F."/>
            <person name="Hammerl J."/>
        </authorList>
    </citation>
    <scope>NUCLEOTIDE SEQUENCE [LARGE SCALE GENOMIC DNA]</scope>
    <source>
        <strain evidence="2 3">20-MO00624-0</strain>
    </source>
</reference>
<name>A0ABS0FUH4_PSELU</name>
<dbReference type="RefSeq" id="WP_122044412.1">
    <property type="nucleotide sequence ID" value="NZ_JADMCD010000031.1"/>
</dbReference>
<keyword evidence="3" id="KW-1185">Reference proteome</keyword>
<evidence type="ECO:0000259" key="1">
    <source>
        <dbReference type="Pfam" id="PF19419"/>
    </source>
</evidence>
<organism evidence="2 3">
    <name type="scientific">Pseudomonas luteola</name>
    <dbReference type="NCBI Taxonomy" id="47886"/>
    <lineage>
        <taxon>Bacteria</taxon>
        <taxon>Pseudomonadati</taxon>
        <taxon>Pseudomonadota</taxon>
        <taxon>Gammaproteobacteria</taxon>
        <taxon>Pseudomonadales</taxon>
        <taxon>Pseudomonadaceae</taxon>
        <taxon>Pseudomonas</taxon>
    </lineage>
</organism>
<dbReference type="Pfam" id="PF19419">
    <property type="entry name" value="DUF5983"/>
    <property type="match status" value="1"/>
</dbReference>
<evidence type="ECO:0000313" key="2">
    <source>
        <dbReference type="EMBL" id="MBF8643919.1"/>
    </source>
</evidence>